<evidence type="ECO:0000313" key="9">
    <source>
        <dbReference type="EMBL" id="OUI77862.1"/>
    </source>
</evidence>
<dbReference type="Pfam" id="PF00528">
    <property type="entry name" value="BPD_transp_1"/>
    <property type="match status" value="1"/>
</dbReference>
<organism evidence="9 10">
    <name type="scientific">Commensalibacter intestini</name>
    <dbReference type="NCBI Taxonomy" id="479936"/>
    <lineage>
        <taxon>Bacteria</taxon>
        <taxon>Pseudomonadati</taxon>
        <taxon>Pseudomonadota</taxon>
        <taxon>Alphaproteobacteria</taxon>
        <taxon>Acetobacterales</taxon>
        <taxon>Acetobacteraceae</taxon>
    </lineage>
</organism>
<dbReference type="Gene3D" id="1.10.3720.10">
    <property type="entry name" value="MetI-like"/>
    <property type="match status" value="1"/>
</dbReference>
<evidence type="ECO:0000256" key="1">
    <source>
        <dbReference type="ARBA" id="ARBA00004651"/>
    </source>
</evidence>
<comment type="similarity">
    <text evidence="7">Belongs to the binding-protein-dependent transport system permease family.</text>
</comment>
<dbReference type="SUPFAM" id="SSF161098">
    <property type="entry name" value="MetI-like"/>
    <property type="match status" value="1"/>
</dbReference>
<comment type="caution">
    <text evidence="9">The sequence shown here is derived from an EMBL/GenBank/DDBJ whole genome shotgun (WGS) entry which is preliminary data.</text>
</comment>
<evidence type="ECO:0000259" key="8">
    <source>
        <dbReference type="PROSITE" id="PS50928"/>
    </source>
</evidence>
<feature type="transmembrane region" description="Helical" evidence="7">
    <location>
        <begin position="181"/>
        <end position="199"/>
    </location>
</feature>
<feature type="transmembrane region" description="Helical" evidence="7">
    <location>
        <begin position="219"/>
        <end position="238"/>
    </location>
</feature>
<reference evidence="10" key="1">
    <citation type="submission" date="2014-06" db="EMBL/GenBank/DDBJ databases">
        <authorList>
            <person name="Winans N.J."/>
            <person name="Newell P.D."/>
            <person name="Douglas A.E."/>
        </authorList>
    </citation>
    <scope>NUCLEOTIDE SEQUENCE [LARGE SCALE GENOMIC DNA]</scope>
    <source>
        <strain evidence="10">DmL_052</strain>
    </source>
</reference>
<dbReference type="PANTHER" id="PTHR30151">
    <property type="entry name" value="ALKANE SULFONATE ABC TRANSPORTER-RELATED, MEMBRANE SUBUNIT"/>
    <property type="match status" value="1"/>
</dbReference>
<dbReference type="GO" id="GO:0005886">
    <property type="term" value="C:plasma membrane"/>
    <property type="evidence" value="ECO:0007669"/>
    <property type="project" value="UniProtKB-SubCell"/>
</dbReference>
<dbReference type="PANTHER" id="PTHR30151:SF0">
    <property type="entry name" value="ABC TRANSPORTER PERMEASE PROTEIN MJ0413-RELATED"/>
    <property type="match status" value="1"/>
</dbReference>
<dbReference type="RefSeq" id="WP_086632562.1">
    <property type="nucleotide sequence ID" value="NZ_JOPB01000011.1"/>
</dbReference>
<feature type="transmembrane region" description="Helical" evidence="7">
    <location>
        <begin position="64"/>
        <end position="81"/>
    </location>
</feature>
<proteinExistence type="inferred from homology"/>
<name>A0A251ZT81_9PROT</name>
<dbReference type="PROSITE" id="PS50928">
    <property type="entry name" value="ABC_TM1"/>
    <property type="match status" value="1"/>
</dbReference>
<dbReference type="EMBL" id="JOPB01000011">
    <property type="protein sequence ID" value="OUI77862.1"/>
    <property type="molecule type" value="Genomic_DNA"/>
</dbReference>
<protein>
    <submittedName>
        <fullName evidence="9">ABC transporter permease</fullName>
    </submittedName>
</protein>
<evidence type="ECO:0000256" key="6">
    <source>
        <dbReference type="ARBA" id="ARBA00023136"/>
    </source>
</evidence>
<dbReference type="InterPro" id="IPR000515">
    <property type="entry name" value="MetI-like"/>
</dbReference>
<feature type="transmembrane region" description="Helical" evidence="7">
    <location>
        <begin position="118"/>
        <end position="141"/>
    </location>
</feature>
<dbReference type="AlphaFoldDB" id="A0A251ZT81"/>
<keyword evidence="6 7" id="KW-0472">Membrane</keyword>
<feature type="transmembrane region" description="Helical" evidence="7">
    <location>
        <begin position="147"/>
        <end position="169"/>
    </location>
</feature>
<evidence type="ECO:0000256" key="5">
    <source>
        <dbReference type="ARBA" id="ARBA00022989"/>
    </source>
</evidence>
<accession>A0A251ZT81</accession>
<dbReference type="InterPro" id="IPR035906">
    <property type="entry name" value="MetI-like_sf"/>
</dbReference>
<keyword evidence="2 7" id="KW-0813">Transport</keyword>
<gene>
    <name evidence="9" type="ORF">HK18_00410</name>
</gene>
<dbReference type="CDD" id="cd06261">
    <property type="entry name" value="TM_PBP2"/>
    <property type="match status" value="1"/>
</dbReference>
<comment type="subcellular location">
    <subcellularLocation>
        <location evidence="1 7">Cell membrane</location>
        <topology evidence="1 7">Multi-pass membrane protein</topology>
    </subcellularLocation>
</comment>
<feature type="transmembrane region" description="Helical" evidence="7">
    <location>
        <begin position="276"/>
        <end position="295"/>
    </location>
</feature>
<sequence>MKQVVKNAYWPQIVGVVAWLGTAAVTYFIPNADDFPRTTTFALVCLAIAVLSAISLPLNKVRYYGAWILALALFIGTWEVIQAKMLLLPRPFFGAPQELLDVFITDWFKLINSLVHSMMLLVGGYILGCIIGFIVGVGMGWSRLFGYWAHPVLRFLGPLPPVAFLPLLFAVIPSSFVAGELLMAFAASFPVAVLTWSGIAGVNPSYYDVAKTMGAKSSFLILHVAIPAALPFVFVGMFMALGSCFYMLVVAEMLGVKAGLGFYMQWAQGWAAYPNMYAALLIMAVMCTSFMTLLFKVRNRLLRWQKESIKW</sequence>
<keyword evidence="4 7" id="KW-0812">Transmembrane</keyword>
<keyword evidence="3" id="KW-1003">Cell membrane</keyword>
<feature type="transmembrane region" description="Helical" evidence="7">
    <location>
        <begin position="12"/>
        <end position="29"/>
    </location>
</feature>
<keyword evidence="10" id="KW-1185">Reference proteome</keyword>
<evidence type="ECO:0000256" key="7">
    <source>
        <dbReference type="RuleBase" id="RU363032"/>
    </source>
</evidence>
<evidence type="ECO:0000256" key="3">
    <source>
        <dbReference type="ARBA" id="ARBA00022475"/>
    </source>
</evidence>
<evidence type="ECO:0000256" key="4">
    <source>
        <dbReference type="ARBA" id="ARBA00022692"/>
    </source>
</evidence>
<dbReference type="GO" id="GO:0055085">
    <property type="term" value="P:transmembrane transport"/>
    <property type="evidence" value="ECO:0007669"/>
    <property type="project" value="InterPro"/>
</dbReference>
<evidence type="ECO:0000313" key="10">
    <source>
        <dbReference type="Proteomes" id="UP000194946"/>
    </source>
</evidence>
<keyword evidence="5 7" id="KW-1133">Transmembrane helix</keyword>
<feature type="domain" description="ABC transmembrane type-1" evidence="8">
    <location>
        <begin position="114"/>
        <end position="294"/>
    </location>
</feature>
<dbReference type="Proteomes" id="UP000194946">
    <property type="component" value="Unassembled WGS sequence"/>
</dbReference>
<evidence type="ECO:0000256" key="2">
    <source>
        <dbReference type="ARBA" id="ARBA00022448"/>
    </source>
</evidence>
<feature type="transmembrane region" description="Helical" evidence="7">
    <location>
        <begin position="41"/>
        <end position="58"/>
    </location>
</feature>